<evidence type="ECO:0008006" key="3">
    <source>
        <dbReference type="Google" id="ProtNLM"/>
    </source>
</evidence>
<sequence>MKQAAKFLSVIVSVAALYSCTDQEEYTPKPKGYNRIDLPNPEYVKLTEDHPYTFEISKFAEVLKDTSPIAEPHWIDVYYPEYKCNVQITYKPLHNNKQTLNELFSDSHRLKGGHQKKATSIDELVTKTDKGKYVTYFELEGEVPSQFQFYVTDSTKHFLRGALYFRTATKNDSLSPVIEYMKNDIVHMMNTLEWKN</sequence>
<proteinExistence type="predicted"/>
<evidence type="ECO:0000313" key="1">
    <source>
        <dbReference type="EMBL" id="GAL84406.1"/>
    </source>
</evidence>
<gene>
    <name evidence="1" type="ORF">MYP_1634</name>
</gene>
<dbReference type="eggNOG" id="ENOG502ZRB2">
    <property type="taxonomic scope" value="Bacteria"/>
</dbReference>
<dbReference type="OrthoDB" id="679501at2"/>
<dbReference type="InterPro" id="IPR019850">
    <property type="entry name" value="GldD-like"/>
</dbReference>
<dbReference type="PROSITE" id="PS51257">
    <property type="entry name" value="PROKAR_LIPOPROTEIN"/>
    <property type="match status" value="1"/>
</dbReference>
<dbReference type="EMBL" id="BBLT01000003">
    <property type="protein sequence ID" value="GAL84406.1"/>
    <property type="molecule type" value="Genomic_DNA"/>
</dbReference>
<organism evidence="1 2">
    <name type="scientific">Sporocytophaga myxococcoides</name>
    <dbReference type="NCBI Taxonomy" id="153721"/>
    <lineage>
        <taxon>Bacteria</taxon>
        <taxon>Pseudomonadati</taxon>
        <taxon>Bacteroidota</taxon>
        <taxon>Cytophagia</taxon>
        <taxon>Cytophagales</taxon>
        <taxon>Cytophagaceae</taxon>
        <taxon>Sporocytophaga</taxon>
    </lineage>
</organism>
<keyword evidence="2" id="KW-1185">Reference proteome</keyword>
<accession>A0A098LBV9</accession>
<comment type="caution">
    <text evidence="1">The sequence shown here is derived from an EMBL/GenBank/DDBJ whole genome shotgun (WGS) entry which is preliminary data.</text>
</comment>
<dbReference type="AlphaFoldDB" id="A0A098LBV9"/>
<evidence type="ECO:0000313" key="2">
    <source>
        <dbReference type="Proteomes" id="UP000030185"/>
    </source>
</evidence>
<protein>
    <recommendedName>
        <fullName evidence="3">Gliding motility lipoprotein GldD</fullName>
    </recommendedName>
</protein>
<name>A0A098LBV9_9BACT</name>
<dbReference type="Pfam" id="PF25593">
    <property type="entry name" value="GldD_lipo"/>
    <property type="match status" value="1"/>
</dbReference>
<reference evidence="1 2" key="1">
    <citation type="submission" date="2014-09" db="EMBL/GenBank/DDBJ databases">
        <title>Sporocytophaga myxococcoides PG-01 genome sequencing.</title>
        <authorList>
            <person name="Liu L."/>
            <person name="Gao P.J."/>
            <person name="Chen G.J."/>
            <person name="Wang L.S."/>
        </authorList>
    </citation>
    <scope>NUCLEOTIDE SEQUENCE [LARGE SCALE GENOMIC DNA]</scope>
    <source>
        <strain evidence="1 2">PG-01</strain>
    </source>
</reference>
<dbReference type="STRING" id="153721.MYP_1634"/>
<dbReference type="NCBIfam" id="TIGR03512">
    <property type="entry name" value="GldD_lipo"/>
    <property type="match status" value="1"/>
</dbReference>
<dbReference type="Proteomes" id="UP000030185">
    <property type="component" value="Unassembled WGS sequence"/>
</dbReference>